<dbReference type="GO" id="GO:0042256">
    <property type="term" value="P:cytosolic ribosome assembly"/>
    <property type="evidence" value="ECO:0007669"/>
    <property type="project" value="UniProtKB-UniRule"/>
</dbReference>
<dbReference type="KEGG" id="cate:C2869_18530"/>
<comment type="function">
    <text evidence="2">Functions as a ribosomal silencing factor. Interacts with ribosomal protein uL14 (rplN), blocking formation of intersubunit bridge B8. Prevents association of the 30S and 50S ribosomal subunits and the formation of functional ribosomes, thus repressing translation.</text>
</comment>
<dbReference type="HAMAP" id="MF_01477">
    <property type="entry name" value="Iojap_RsfS"/>
    <property type="match status" value="1"/>
</dbReference>
<sequence>METQQLIDFAVDKIDDLKGRDVEVIDVSDKSSIMDFIIVCSGNSKTHVKSIGQHVATEAKHQGTPAIGIEGADFGEWVLVDFGSIVVHVMLDDTREFYQIEKLWQ</sequence>
<evidence type="ECO:0000256" key="2">
    <source>
        <dbReference type="HAMAP-Rule" id="MF_01477"/>
    </source>
</evidence>
<keyword evidence="2" id="KW-0963">Cytoplasm</keyword>
<comment type="subunit">
    <text evidence="2">Interacts with ribosomal protein uL14 (rplN).</text>
</comment>
<dbReference type="Proteomes" id="UP000244441">
    <property type="component" value="Chromosome"/>
</dbReference>
<organism evidence="3 4">
    <name type="scientific">Saccharobesus litoralis</name>
    <dbReference type="NCBI Taxonomy" id="2172099"/>
    <lineage>
        <taxon>Bacteria</taxon>
        <taxon>Pseudomonadati</taxon>
        <taxon>Pseudomonadota</taxon>
        <taxon>Gammaproteobacteria</taxon>
        <taxon>Alteromonadales</taxon>
        <taxon>Alteromonadaceae</taxon>
        <taxon>Saccharobesus</taxon>
    </lineage>
</organism>
<dbReference type="InterPro" id="IPR004394">
    <property type="entry name" value="Iojap/RsfS/C7orf30"/>
</dbReference>
<keyword evidence="2" id="KW-0678">Repressor</keyword>
<evidence type="ECO:0000256" key="1">
    <source>
        <dbReference type="ARBA" id="ARBA00010574"/>
    </source>
</evidence>
<comment type="subcellular location">
    <subcellularLocation>
        <location evidence="2">Cytoplasm</location>
    </subcellularLocation>
</comment>
<keyword evidence="4" id="KW-1185">Reference proteome</keyword>
<dbReference type="Pfam" id="PF02410">
    <property type="entry name" value="RsfS"/>
    <property type="match status" value="1"/>
</dbReference>
<dbReference type="NCBIfam" id="TIGR00090">
    <property type="entry name" value="rsfS_iojap_ybeB"/>
    <property type="match status" value="1"/>
</dbReference>
<dbReference type="InterPro" id="IPR043519">
    <property type="entry name" value="NT_sf"/>
</dbReference>
<dbReference type="OrthoDB" id="9793681at2"/>
<gene>
    <name evidence="2 3" type="primary">rsfS</name>
    <name evidence="3" type="ORF">C2869_18530</name>
</gene>
<dbReference type="EMBL" id="CP026604">
    <property type="protein sequence ID" value="AWB68287.1"/>
    <property type="molecule type" value="Genomic_DNA"/>
</dbReference>
<evidence type="ECO:0000313" key="4">
    <source>
        <dbReference type="Proteomes" id="UP000244441"/>
    </source>
</evidence>
<dbReference type="Gene3D" id="3.30.460.10">
    <property type="entry name" value="Beta Polymerase, domain 2"/>
    <property type="match status" value="1"/>
</dbReference>
<protein>
    <recommendedName>
        <fullName evidence="2">Ribosomal silencing factor RsfS</fullName>
    </recommendedName>
</protein>
<reference evidence="3 4" key="1">
    <citation type="submission" date="2018-01" db="EMBL/GenBank/DDBJ databases">
        <title>Genome sequence of a Cantenovulum-like bacteria.</title>
        <authorList>
            <person name="Tan W.R."/>
            <person name="Lau N.-S."/>
            <person name="Go F."/>
            <person name="Amirul A.-A.A."/>
        </authorList>
    </citation>
    <scope>NUCLEOTIDE SEQUENCE [LARGE SCALE GENOMIC DNA]</scope>
    <source>
        <strain evidence="3 4">CCB-QB4</strain>
    </source>
</reference>
<accession>A0A2S0VVN9</accession>
<comment type="similarity">
    <text evidence="1 2">Belongs to the Iojap/RsfS family.</text>
</comment>
<dbReference type="RefSeq" id="WP_108604351.1">
    <property type="nucleotide sequence ID" value="NZ_CP026604.1"/>
</dbReference>
<evidence type="ECO:0000313" key="3">
    <source>
        <dbReference type="EMBL" id="AWB68287.1"/>
    </source>
</evidence>
<dbReference type="AlphaFoldDB" id="A0A2S0VVN9"/>
<dbReference type="GO" id="GO:0005737">
    <property type="term" value="C:cytoplasm"/>
    <property type="evidence" value="ECO:0007669"/>
    <property type="project" value="UniProtKB-SubCell"/>
</dbReference>
<name>A0A2S0VVN9_9ALTE</name>
<dbReference type="GO" id="GO:0043023">
    <property type="term" value="F:ribosomal large subunit binding"/>
    <property type="evidence" value="ECO:0007669"/>
    <property type="project" value="TreeGrafter"/>
</dbReference>
<proteinExistence type="inferred from homology"/>
<dbReference type="PANTHER" id="PTHR21043:SF0">
    <property type="entry name" value="MITOCHONDRIAL ASSEMBLY OF RIBOSOMAL LARGE SUBUNIT PROTEIN 1"/>
    <property type="match status" value="1"/>
</dbReference>
<dbReference type="GO" id="GO:0090071">
    <property type="term" value="P:negative regulation of ribosome biogenesis"/>
    <property type="evidence" value="ECO:0007669"/>
    <property type="project" value="UniProtKB-UniRule"/>
</dbReference>
<keyword evidence="2" id="KW-0810">Translation regulation</keyword>
<dbReference type="PANTHER" id="PTHR21043">
    <property type="entry name" value="IOJAP SUPERFAMILY ORTHOLOG"/>
    <property type="match status" value="1"/>
</dbReference>
<dbReference type="GO" id="GO:0017148">
    <property type="term" value="P:negative regulation of translation"/>
    <property type="evidence" value="ECO:0007669"/>
    <property type="project" value="UniProtKB-UniRule"/>
</dbReference>
<dbReference type="SUPFAM" id="SSF81301">
    <property type="entry name" value="Nucleotidyltransferase"/>
    <property type="match status" value="1"/>
</dbReference>